<dbReference type="PANTHER" id="PTHR33254:SF4">
    <property type="entry name" value="4-HYDROXY-4-METHYL-2-OXOGLUTARATE ALDOLASE 3-RELATED"/>
    <property type="match status" value="1"/>
</dbReference>
<evidence type="ECO:0000313" key="6">
    <source>
        <dbReference type="EMBL" id="RKP53723.1"/>
    </source>
</evidence>
<sequence>MSIVVNPSPELNHALIAQFVAMADVMSLSCVVSDALERVGTMRNDIKPRASARKIIGPALTVQLTAGDIVDCLEVFTVARPGDVIVIDAFGETDTSIWGGLMTGLAKNAGIVGAVIDGSCRDTDEARFLDFPVSSKAVGPRQAHTAISGRREPIKINVPVSCGGIIVNPGDLVVADEIGVAVVPAAEMGPVYERASTIARNEAQMRELVLEGKTFQDLLEKFGRI</sequence>
<evidence type="ECO:0000256" key="5">
    <source>
        <dbReference type="PIRSR" id="PIRSR605493-1"/>
    </source>
</evidence>
<feature type="binding site" evidence="5">
    <location>
        <position position="121"/>
    </location>
    <ligand>
        <name>substrate</name>
    </ligand>
</feature>
<comment type="caution">
    <text evidence="6">The sequence shown here is derived from an EMBL/GenBank/DDBJ whole genome shotgun (WGS) entry which is preliminary data.</text>
</comment>
<dbReference type="GO" id="GO:0046872">
    <property type="term" value="F:metal ion binding"/>
    <property type="evidence" value="ECO:0007669"/>
    <property type="project" value="UniProtKB-KW"/>
</dbReference>
<feature type="binding site" evidence="5">
    <location>
        <begin position="99"/>
        <end position="102"/>
    </location>
    <ligand>
        <name>substrate</name>
    </ligand>
</feature>
<dbReference type="Gene3D" id="3.50.30.40">
    <property type="entry name" value="Ribonuclease E inhibitor RraA/RraA-like"/>
    <property type="match status" value="1"/>
</dbReference>
<gene>
    <name evidence="6" type="ORF">D7S86_15810</name>
</gene>
<evidence type="ECO:0000313" key="7">
    <source>
        <dbReference type="Proteomes" id="UP000270342"/>
    </source>
</evidence>
<dbReference type="RefSeq" id="WP_121087799.1">
    <property type="nucleotide sequence ID" value="NZ_RBZU01000006.1"/>
</dbReference>
<dbReference type="SUPFAM" id="SSF89562">
    <property type="entry name" value="RraA-like"/>
    <property type="match status" value="1"/>
</dbReference>
<accession>A0A494XVK9</accession>
<dbReference type="InterPro" id="IPR005493">
    <property type="entry name" value="RraA/RraA-like"/>
</dbReference>
<keyword evidence="5" id="KW-0479">Metal-binding</keyword>
<evidence type="ECO:0000256" key="1">
    <source>
        <dbReference type="ARBA" id="ARBA00001968"/>
    </source>
</evidence>
<proteinExistence type="predicted"/>
<dbReference type="InterPro" id="IPR036704">
    <property type="entry name" value="RraA/RraA-like_sf"/>
</dbReference>
<dbReference type="EMBL" id="RBZU01000006">
    <property type="protein sequence ID" value="RKP53723.1"/>
    <property type="molecule type" value="Genomic_DNA"/>
</dbReference>
<dbReference type="CDD" id="cd16841">
    <property type="entry name" value="RraA_family"/>
    <property type="match status" value="1"/>
</dbReference>
<dbReference type="PANTHER" id="PTHR33254">
    <property type="entry name" value="4-HYDROXY-4-METHYL-2-OXOGLUTARATE ALDOLASE 3-RELATED"/>
    <property type="match status" value="1"/>
</dbReference>
<dbReference type="AlphaFoldDB" id="A0A494XVK9"/>
<keyword evidence="5" id="KW-0460">Magnesium</keyword>
<evidence type="ECO:0000256" key="2">
    <source>
        <dbReference type="ARBA" id="ARBA00016549"/>
    </source>
</evidence>
<organism evidence="6 7">
    <name type="scientific">Pararobbsia silviterrae</name>
    <dbReference type="NCBI Taxonomy" id="1792498"/>
    <lineage>
        <taxon>Bacteria</taxon>
        <taxon>Pseudomonadati</taxon>
        <taxon>Pseudomonadota</taxon>
        <taxon>Betaproteobacteria</taxon>
        <taxon>Burkholderiales</taxon>
        <taxon>Burkholderiaceae</taxon>
        <taxon>Pararobbsia</taxon>
    </lineage>
</organism>
<comment type="cofactor">
    <cofactor evidence="5">
        <name>Mg(2+)</name>
        <dbReference type="ChEBI" id="CHEBI:18420"/>
    </cofactor>
</comment>
<reference evidence="6 7" key="1">
    <citation type="submission" date="2018-10" db="EMBL/GenBank/DDBJ databases">
        <title>Robbsia sp. DHC34, isolated from soil.</title>
        <authorList>
            <person name="Gao Z.-H."/>
            <person name="Qiu L.-H."/>
        </authorList>
    </citation>
    <scope>NUCLEOTIDE SEQUENCE [LARGE SCALE GENOMIC DNA]</scope>
    <source>
        <strain evidence="6 7">DHC34</strain>
    </source>
</reference>
<feature type="binding site" evidence="5">
    <location>
        <position position="122"/>
    </location>
    <ligand>
        <name>Mg(2+)</name>
        <dbReference type="ChEBI" id="CHEBI:18420"/>
    </ligand>
</feature>
<comment type="cofactor">
    <cofactor evidence="1">
        <name>a divalent metal cation</name>
        <dbReference type="ChEBI" id="CHEBI:60240"/>
    </cofactor>
</comment>
<name>A0A494XVK9_9BURK</name>
<evidence type="ECO:0000256" key="4">
    <source>
        <dbReference type="ARBA" id="ARBA00030169"/>
    </source>
</evidence>
<dbReference type="OrthoDB" id="9805307at2"/>
<evidence type="ECO:0000256" key="3">
    <source>
        <dbReference type="ARBA" id="ARBA00029596"/>
    </source>
</evidence>
<dbReference type="Proteomes" id="UP000270342">
    <property type="component" value="Unassembled WGS sequence"/>
</dbReference>
<keyword evidence="7" id="KW-1185">Reference proteome</keyword>
<dbReference type="Pfam" id="PF03737">
    <property type="entry name" value="RraA-like"/>
    <property type="match status" value="1"/>
</dbReference>
<protein>
    <recommendedName>
        <fullName evidence="2">Putative 4-hydroxy-4-methyl-2-oxoglutarate aldolase</fullName>
    </recommendedName>
    <alternativeName>
        <fullName evidence="3">Regulator of ribonuclease activity homolog</fullName>
    </alternativeName>
    <alternativeName>
        <fullName evidence="4">RraA-like protein</fullName>
    </alternativeName>
</protein>